<keyword evidence="4" id="KW-1185">Reference proteome</keyword>
<dbReference type="Proteomes" id="UP000647587">
    <property type="component" value="Unassembled WGS sequence"/>
</dbReference>
<name>A0ABQ2EJU3_9DEIO</name>
<keyword evidence="2" id="KW-0812">Transmembrane</keyword>
<evidence type="ECO:0000256" key="2">
    <source>
        <dbReference type="SAM" id="Phobius"/>
    </source>
</evidence>
<feature type="transmembrane region" description="Helical" evidence="2">
    <location>
        <begin position="46"/>
        <end position="67"/>
    </location>
</feature>
<keyword evidence="2" id="KW-1133">Transmembrane helix</keyword>
<accession>A0ABQ2EJU3</accession>
<gene>
    <name evidence="3" type="ORF">GCM10008955_05050</name>
</gene>
<evidence type="ECO:0000313" key="3">
    <source>
        <dbReference type="EMBL" id="GGK14598.1"/>
    </source>
</evidence>
<sequence length="135" mass="14012">MTRVLIALAGVMLLAITALAAVWLAGQLLAGLGAFVVGASTVLWKLLWFLVMATVLGGLVFFVTSAWRPGSAPAPAARPFGTAEVRDLELGRPVSPQPPDPTLVQRLVISAEAGSDKDGQSGSQAPWDPPPRSDA</sequence>
<feature type="region of interest" description="Disordered" evidence="1">
    <location>
        <begin position="112"/>
        <end position="135"/>
    </location>
</feature>
<organism evidence="3 4">
    <name type="scientific">Deinococcus malanensis</name>
    <dbReference type="NCBI Taxonomy" id="1706855"/>
    <lineage>
        <taxon>Bacteria</taxon>
        <taxon>Thermotogati</taxon>
        <taxon>Deinococcota</taxon>
        <taxon>Deinococci</taxon>
        <taxon>Deinococcales</taxon>
        <taxon>Deinococcaceae</taxon>
        <taxon>Deinococcus</taxon>
    </lineage>
</organism>
<reference evidence="4" key="1">
    <citation type="journal article" date="2019" name="Int. J. Syst. Evol. Microbiol.">
        <title>The Global Catalogue of Microorganisms (GCM) 10K type strain sequencing project: providing services to taxonomists for standard genome sequencing and annotation.</title>
        <authorList>
            <consortium name="The Broad Institute Genomics Platform"/>
            <consortium name="The Broad Institute Genome Sequencing Center for Infectious Disease"/>
            <person name="Wu L."/>
            <person name="Ma J."/>
        </authorList>
    </citation>
    <scope>NUCLEOTIDE SEQUENCE [LARGE SCALE GENOMIC DNA]</scope>
    <source>
        <strain evidence="4">JCM 30331</strain>
    </source>
</reference>
<proteinExistence type="predicted"/>
<keyword evidence="2" id="KW-0472">Membrane</keyword>
<protein>
    <submittedName>
        <fullName evidence="3">Uncharacterized protein</fullName>
    </submittedName>
</protein>
<dbReference type="RefSeq" id="WP_229780591.1">
    <property type="nucleotide sequence ID" value="NZ_BMPP01000002.1"/>
</dbReference>
<comment type="caution">
    <text evidence="3">The sequence shown here is derived from an EMBL/GenBank/DDBJ whole genome shotgun (WGS) entry which is preliminary data.</text>
</comment>
<evidence type="ECO:0000313" key="4">
    <source>
        <dbReference type="Proteomes" id="UP000647587"/>
    </source>
</evidence>
<evidence type="ECO:0000256" key="1">
    <source>
        <dbReference type="SAM" id="MobiDB-lite"/>
    </source>
</evidence>
<dbReference type="EMBL" id="BMPP01000002">
    <property type="protein sequence ID" value="GGK14598.1"/>
    <property type="molecule type" value="Genomic_DNA"/>
</dbReference>